<evidence type="ECO:0000313" key="2">
    <source>
        <dbReference type="Proteomes" id="UP000729402"/>
    </source>
</evidence>
<evidence type="ECO:0000313" key="1">
    <source>
        <dbReference type="EMBL" id="KAG8050840.1"/>
    </source>
</evidence>
<dbReference type="AlphaFoldDB" id="A0A8J5R452"/>
<proteinExistence type="predicted"/>
<name>A0A8J5R452_ZIZPA</name>
<reference evidence="1" key="2">
    <citation type="submission" date="2021-02" db="EMBL/GenBank/DDBJ databases">
        <authorList>
            <person name="Kimball J.A."/>
            <person name="Haas M.W."/>
            <person name="Macchietto M."/>
            <person name="Kono T."/>
            <person name="Duquette J."/>
            <person name="Shao M."/>
        </authorList>
    </citation>
    <scope>NUCLEOTIDE SEQUENCE</scope>
    <source>
        <tissue evidence="1">Fresh leaf tissue</tissue>
    </source>
</reference>
<accession>A0A8J5R452</accession>
<comment type="caution">
    <text evidence="1">The sequence shown here is derived from an EMBL/GenBank/DDBJ whole genome shotgun (WGS) entry which is preliminary data.</text>
</comment>
<organism evidence="1 2">
    <name type="scientific">Zizania palustris</name>
    <name type="common">Northern wild rice</name>
    <dbReference type="NCBI Taxonomy" id="103762"/>
    <lineage>
        <taxon>Eukaryota</taxon>
        <taxon>Viridiplantae</taxon>
        <taxon>Streptophyta</taxon>
        <taxon>Embryophyta</taxon>
        <taxon>Tracheophyta</taxon>
        <taxon>Spermatophyta</taxon>
        <taxon>Magnoliopsida</taxon>
        <taxon>Liliopsida</taxon>
        <taxon>Poales</taxon>
        <taxon>Poaceae</taxon>
        <taxon>BOP clade</taxon>
        <taxon>Oryzoideae</taxon>
        <taxon>Oryzeae</taxon>
        <taxon>Zizaniinae</taxon>
        <taxon>Zizania</taxon>
    </lineage>
</organism>
<reference evidence="1" key="1">
    <citation type="journal article" date="2021" name="bioRxiv">
        <title>Whole Genome Assembly and Annotation of Northern Wild Rice, Zizania palustris L., Supports a Whole Genome Duplication in the Zizania Genus.</title>
        <authorList>
            <person name="Haas M."/>
            <person name="Kono T."/>
            <person name="Macchietto M."/>
            <person name="Millas R."/>
            <person name="McGilp L."/>
            <person name="Shao M."/>
            <person name="Duquette J."/>
            <person name="Hirsch C.N."/>
            <person name="Kimball J."/>
        </authorList>
    </citation>
    <scope>NUCLEOTIDE SEQUENCE</scope>
    <source>
        <tissue evidence="1">Fresh leaf tissue</tissue>
    </source>
</reference>
<sequence>MGKTKEQNRASAIYRSEEDGWKLRATVGGDGAWCGLEQGAVHGCRPGWRVIAGHGLMVLLTTNPQASDSGFE</sequence>
<dbReference type="EMBL" id="JAAALK010000289">
    <property type="protein sequence ID" value="KAG8050840.1"/>
    <property type="molecule type" value="Genomic_DNA"/>
</dbReference>
<protein>
    <submittedName>
        <fullName evidence="1">Uncharacterized protein</fullName>
    </submittedName>
</protein>
<gene>
    <name evidence="1" type="ORF">GUJ93_ZPchr0009g1380</name>
</gene>
<keyword evidence="2" id="KW-1185">Reference proteome</keyword>
<dbReference type="Proteomes" id="UP000729402">
    <property type="component" value="Unassembled WGS sequence"/>
</dbReference>